<dbReference type="Proteomes" id="UP000572817">
    <property type="component" value="Unassembled WGS sequence"/>
</dbReference>
<dbReference type="AlphaFoldDB" id="A0A8H4MZ18"/>
<keyword evidence="2" id="KW-1185">Reference proteome</keyword>
<comment type="caution">
    <text evidence="1">The sequence shown here is derived from an EMBL/GenBank/DDBJ whole genome shotgun (WGS) entry which is preliminary data.</text>
</comment>
<dbReference type="EMBL" id="WWBZ02000062">
    <property type="protein sequence ID" value="KAF4302770.1"/>
    <property type="molecule type" value="Genomic_DNA"/>
</dbReference>
<protein>
    <submittedName>
        <fullName evidence="1">Uncharacterized protein</fullName>
    </submittedName>
</protein>
<proteinExistence type="predicted"/>
<dbReference type="OrthoDB" id="3643156at2759"/>
<sequence length="260" mass="29238">MLHALRVAAEEHLGTAFCYVGIAVPHGAFFEMSEYQQKVIDAALGSLDLKRFPYLPDATKLFAFYDGLDRLGHEQLLLAIEYSRSGLIMTLLAEFDDLVVYVLKTYRPDLGSGSGMEGAGLQNALAGAMKHFLDQPAERTLFNALRLLPETPEHYPGWEQEHFPGWQDVVVNPPHTVHKLLVYGESTADDSFRAALRKALGNKLVDPATQTFDPVFAGAMGMAKNVFIHLHYRWANDRPEPSWTCKRRSKYDWGDGRKEL</sequence>
<name>A0A8H4MZ18_9PEZI</name>
<evidence type="ECO:0000313" key="2">
    <source>
        <dbReference type="Proteomes" id="UP000572817"/>
    </source>
</evidence>
<gene>
    <name evidence="1" type="ORF">GTA08_BOTSDO08747</name>
</gene>
<organism evidence="1 2">
    <name type="scientific">Botryosphaeria dothidea</name>
    <dbReference type="NCBI Taxonomy" id="55169"/>
    <lineage>
        <taxon>Eukaryota</taxon>
        <taxon>Fungi</taxon>
        <taxon>Dikarya</taxon>
        <taxon>Ascomycota</taxon>
        <taxon>Pezizomycotina</taxon>
        <taxon>Dothideomycetes</taxon>
        <taxon>Dothideomycetes incertae sedis</taxon>
        <taxon>Botryosphaeriales</taxon>
        <taxon>Botryosphaeriaceae</taxon>
        <taxon>Botryosphaeria</taxon>
    </lineage>
</organism>
<evidence type="ECO:0000313" key="1">
    <source>
        <dbReference type="EMBL" id="KAF4302770.1"/>
    </source>
</evidence>
<accession>A0A8H4MZ18</accession>
<reference evidence="1" key="1">
    <citation type="submission" date="2020-04" db="EMBL/GenBank/DDBJ databases">
        <title>Genome Assembly and Annotation of Botryosphaeria dothidea sdau 11-99, a Latent Pathogen of Apple Fruit Ring Rot in China.</title>
        <authorList>
            <person name="Yu C."/>
            <person name="Diao Y."/>
            <person name="Lu Q."/>
            <person name="Zhao J."/>
            <person name="Cui S."/>
            <person name="Peng C."/>
            <person name="He B."/>
            <person name="Liu H."/>
        </authorList>
    </citation>
    <scope>NUCLEOTIDE SEQUENCE [LARGE SCALE GENOMIC DNA]</scope>
    <source>
        <strain evidence="1">Sdau11-99</strain>
    </source>
</reference>